<sequence>MAASVPTTWQVVMTAPVSIRPVSVRLVVVVATAAMGAGARHRAATGEKDQRLREASVVLRGRPGGERNG</sequence>
<feature type="compositionally biased region" description="Basic and acidic residues" evidence="1">
    <location>
        <begin position="44"/>
        <end position="54"/>
    </location>
</feature>
<accession>A0A1V3C2U5</accession>
<feature type="region of interest" description="Disordered" evidence="1">
    <location>
        <begin position="41"/>
        <end position="69"/>
    </location>
</feature>
<comment type="caution">
    <text evidence="2">The sequence shown here is derived from an EMBL/GenBank/DDBJ whole genome shotgun (WGS) entry which is preliminary data.</text>
</comment>
<evidence type="ECO:0000313" key="2">
    <source>
        <dbReference type="EMBL" id="OOC54952.1"/>
    </source>
</evidence>
<keyword evidence="3" id="KW-1185">Reference proteome</keyword>
<evidence type="ECO:0000256" key="1">
    <source>
        <dbReference type="SAM" id="MobiDB-lite"/>
    </source>
</evidence>
<evidence type="ECO:0000313" key="3">
    <source>
        <dbReference type="Proteomes" id="UP000189004"/>
    </source>
</evidence>
<dbReference type="EMBL" id="MCOK01000001">
    <property type="protein sequence ID" value="OOC54952.1"/>
    <property type="molecule type" value="Genomic_DNA"/>
</dbReference>
<gene>
    <name evidence="2" type="ORF">NOSIN_15040</name>
</gene>
<dbReference type="AlphaFoldDB" id="A0A1V3C2U5"/>
<organism evidence="2 3">
    <name type="scientific">Nocardiopsis sinuspersici</name>
    <dbReference type="NCBI Taxonomy" id="501010"/>
    <lineage>
        <taxon>Bacteria</taxon>
        <taxon>Bacillati</taxon>
        <taxon>Actinomycetota</taxon>
        <taxon>Actinomycetes</taxon>
        <taxon>Streptosporangiales</taxon>
        <taxon>Nocardiopsidaceae</taxon>
        <taxon>Nocardiopsis</taxon>
    </lineage>
</organism>
<dbReference type="STRING" id="501010.NOSIN_15040"/>
<protein>
    <submittedName>
        <fullName evidence="2">Uncharacterized protein</fullName>
    </submittedName>
</protein>
<proteinExistence type="predicted"/>
<name>A0A1V3C2U5_9ACTN</name>
<dbReference type="Proteomes" id="UP000189004">
    <property type="component" value="Unassembled WGS sequence"/>
</dbReference>
<reference evidence="3" key="1">
    <citation type="submission" date="2016-08" db="EMBL/GenBank/DDBJ databases">
        <authorList>
            <person name="Tokovenko B."/>
            <person name="Kalinowski J."/>
        </authorList>
    </citation>
    <scope>NUCLEOTIDE SEQUENCE [LARGE SCALE GENOMIC DNA]</scope>
    <source>
        <strain evidence="3">UTMC102</strain>
    </source>
</reference>